<dbReference type="Proteomes" id="UP000006319">
    <property type="component" value="Chromosome 11"/>
</dbReference>
<feature type="region of interest" description="Disordered" evidence="6">
    <location>
        <begin position="233"/>
        <end position="288"/>
    </location>
</feature>
<name>K6UDY6_PLACD</name>
<dbReference type="OrthoDB" id="302453at2759"/>
<dbReference type="InterPro" id="IPR016024">
    <property type="entry name" value="ARM-type_fold"/>
</dbReference>
<keyword evidence="4" id="KW-0653">Protein transport</keyword>
<dbReference type="OMA" id="PFHQTYL"/>
<evidence type="ECO:0000313" key="9">
    <source>
        <dbReference type="Proteomes" id="UP000006319"/>
    </source>
</evidence>
<accession>K6UDY6</accession>
<dbReference type="KEGG" id="pcy:PCYB_114360"/>
<feature type="domain" description="Clathrin/coatomer adaptor adaptin-like N-terminal" evidence="7">
    <location>
        <begin position="39"/>
        <end position="182"/>
    </location>
</feature>
<dbReference type="GO" id="GO:0012505">
    <property type="term" value="C:endomembrane system"/>
    <property type="evidence" value="ECO:0007669"/>
    <property type="project" value="UniProtKB-SubCell"/>
</dbReference>
<reference evidence="8 9" key="1">
    <citation type="journal article" date="2012" name="Nat. Genet.">
        <title>Plasmodium cynomolgi genome sequences provide insight into Plasmodium vivax and the monkey malaria clade.</title>
        <authorList>
            <person name="Tachibana S."/>
            <person name="Sullivan S.A."/>
            <person name="Kawai S."/>
            <person name="Nakamura S."/>
            <person name="Kim H.R."/>
            <person name="Goto N."/>
            <person name="Arisue N."/>
            <person name="Palacpac N.M.Q."/>
            <person name="Honma H."/>
            <person name="Yagi M."/>
            <person name="Tougan T."/>
            <person name="Katakai Y."/>
            <person name="Kaneko O."/>
            <person name="Mita T."/>
            <person name="Kita K."/>
            <person name="Yasutomi Y."/>
            <person name="Sutton P.L."/>
            <person name="Shakhbatyan R."/>
            <person name="Horii T."/>
            <person name="Yasunaga T."/>
            <person name="Barnwell J.W."/>
            <person name="Escalante A.A."/>
            <person name="Carlton J.M."/>
            <person name="Tanabe K."/>
        </authorList>
    </citation>
    <scope>NUCLEOTIDE SEQUENCE [LARGE SCALE GENOMIC DNA]</scope>
    <source>
        <strain evidence="8 9">B</strain>
    </source>
</reference>
<dbReference type="Pfam" id="PF01602">
    <property type="entry name" value="Adaptin_N"/>
    <property type="match status" value="2"/>
</dbReference>
<evidence type="ECO:0000256" key="6">
    <source>
        <dbReference type="SAM" id="MobiDB-lite"/>
    </source>
</evidence>
<comment type="similarity">
    <text evidence="2">Belongs to the adaptor complexes large subunit family.</text>
</comment>
<evidence type="ECO:0000256" key="2">
    <source>
        <dbReference type="ARBA" id="ARBA00006613"/>
    </source>
</evidence>
<gene>
    <name evidence="8" type="ORF">PCYB_114360</name>
</gene>
<dbReference type="GeneID" id="14693785"/>
<dbReference type="VEuPathDB" id="PlasmoDB:PCYB_114360"/>
<dbReference type="GO" id="GO:0006886">
    <property type="term" value="P:intracellular protein transport"/>
    <property type="evidence" value="ECO:0007669"/>
    <property type="project" value="InterPro"/>
</dbReference>
<feature type="domain" description="Clathrin/coatomer adaptor adaptin-like N-terminal" evidence="7">
    <location>
        <begin position="186"/>
        <end position="568"/>
    </location>
</feature>
<dbReference type="PhylomeDB" id="K6UDY6"/>
<evidence type="ECO:0000313" key="8">
    <source>
        <dbReference type="EMBL" id="GAB67416.1"/>
    </source>
</evidence>
<dbReference type="AlphaFoldDB" id="K6UDY6"/>
<evidence type="ECO:0000256" key="3">
    <source>
        <dbReference type="ARBA" id="ARBA00022448"/>
    </source>
</evidence>
<feature type="compositionally biased region" description="Acidic residues" evidence="6">
    <location>
        <begin position="233"/>
        <end position="242"/>
    </location>
</feature>
<dbReference type="InterPro" id="IPR011989">
    <property type="entry name" value="ARM-like"/>
</dbReference>
<dbReference type="eggNOG" id="KOG1060">
    <property type="taxonomic scope" value="Eukaryota"/>
</dbReference>
<proteinExistence type="inferred from homology"/>
<organism evidence="8 9">
    <name type="scientific">Plasmodium cynomolgi (strain B)</name>
    <dbReference type="NCBI Taxonomy" id="1120755"/>
    <lineage>
        <taxon>Eukaryota</taxon>
        <taxon>Sar</taxon>
        <taxon>Alveolata</taxon>
        <taxon>Apicomplexa</taxon>
        <taxon>Aconoidasida</taxon>
        <taxon>Haemosporida</taxon>
        <taxon>Plasmodiidae</taxon>
        <taxon>Plasmodium</taxon>
        <taxon>Plasmodium (Plasmodium)</taxon>
    </lineage>
</organism>
<evidence type="ECO:0000256" key="5">
    <source>
        <dbReference type="ARBA" id="ARBA00023136"/>
    </source>
</evidence>
<feature type="region of interest" description="Disordered" evidence="6">
    <location>
        <begin position="903"/>
        <end position="943"/>
    </location>
</feature>
<protein>
    <submittedName>
        <fullName evidence="8">Adapter-related protein complex 3 beta 2 subunit</fullName>
    </submittedName>
</protein>
<feature type="compositionally biased region" description="Basic and acidic residues" evidence="6">
    <location>
        <begin position="249"/>
        <end position="262"/>
    </location>
</feature>
<dbReference type="GO" id="GO:0016192">
    <property type="term" value="P:vesicle-mediated transport"/>
    <property type="evidence" value="ECO:0007669"/>
    <property type="project" value="InterPro"/>
</dbReference>
<dbReference type="InterPro" id="IPR002553">
    <property type="entry name" value="Clathrin/coatomer_adapt-like_N"/>
</dbReference>
<evidence type="ECO:0000256" key="1">
    <source>
        <dbReference type="ARBA" id="ARBA00004308"/>
    </source>
</evidence>
<keyword evidence="5" id="KW-0472">Membrane</keyword>
<dbReference type="Gene3D" id="1.25.10.10">
    <property type="entry name" value="Leucine-rich Repeat Variant"/>
    <property type="match status" value="2"/>
</dbReference>
<evidence type="ECO:0000259" key="7">
    <source>
        <dbReference type="Pfam" id="PF01602"/>
    </source>
</evidence>
<dbReference type="InterPro" id="IPR026739">
    <property type="entry name" value="AP_beta"/>
</dbReference>
<keyword evidence="9" id="KW-1185">Reference proteome</keyword>
<dbReference type="RefSeq" id="XP_004223363.1">
    <property type="nucleotide sequence ID" value="XM_004223315.1"/>
</dbReference>
<dbReference type="PANTHER" id="PTHR11134">
    <property type="entry name" value="ADAPTOR COMPLEX SUBUNIT BETA FAMILY MEMBER"/>
    <property type="match status" value="1"/>
</dbReference>
<dbReference type="EMBL" id="DF157103">
    <property type="protein sequence ID" value="GAB67416.1"/>
    <property type="molecule type" value="Genomic_DNA"/>
</dbReference>
<evidence type="ECO:0000256" key="4">
    <source>
        <dbReference type="ARBA" id="ARBA00022927"/>
    </source>
</evidence>
<keyword evidence="3" id="KW-0813">Transport</keyword>
<sequence>MDSINFNIKVPLLEKAATNVKDIISHIRLNDGIYFDRSKYNKEEITNDLRSNNVQKKIQGVKRLLIAHSMKEDVSEFYVEVLNNLSNKNRTLKKLIYNYLSLYGDRNADLSMLTVNSFKKDILSNDFQIRAYALRAMCCCRSLEMINIVMDSLKIMAKDRSPYVRKTAADVIPSIYNVDPDRYLLIMHPFHQTYLIDLLLLYCRVFYRDPLTNNNINFKELFRVFGYLDGGDTEEGGEEAEESSPSRVIPDKGEKWKHRPGEDSPNVQCIPRNGTGTSRRRSPSPYHSHYCTGDEWDDEWDDEQEQQQQQQQPQQQRRYGVDIELFIKKLLLLLSSCSYNVVIQSISSLYHLTKFTFKESMIQAIISCIMKCSMEGNDHMYALFIRSVQSIIIHLRQDFAAYLSFFYISALDSTVKKKIKIDMLYILSNEENRPIVLEELLHALFQPGNEDLIVKKLFRHITAVAVVDSSCLSTVMQHIIALLNSSLELYSYEAILSLRQLLRQSDVERISQINFFLTRIFFTIESTEVQASVLWTLAKYQNFMDHLLLFDFARMLVKRFEHMEGALKVHVLHFVLKVWAYQYAIWFLHGRGAAGEGQNGNAAGEKQNGEGTGEKRVWERPAATTSIYQEQHSKLAQGTNNHVVHMAQHLEDFAKYERLCKLALLQGSRPEERFDIQETSKFYANIMLRIRELANKGDLNVTFWQRDLYREAVNEYTLPLCYLKHVFLNTGNGDPSGVLRLSREEMQRVRNSPVGAAQGVEHDGYGDYHFDLDHNCNGSGNRSGDLDGNLDYGDGDVQVDLKNPAVLQLNTMSSILNRRLPSYVELPDFADEDLPRSAHMTNRKKTKQPLTSISSRDVQISYTAHLSSNQIFSDVDDFYREEGNLVDRQTGYTQNTLRNAHKQMLHPTSGLLTNRGTKIQGEDDESDDEQNGGPPKVGDSADTYLGECISATNFSKIDEQQINDIEKFFFSDDEDFEGAE</sequence>
<dbReference type="SUPFAM" id="SSF48371">
    <property type="entry name" value="ARM repeat"/>
    <property type="match status" value="1"/>
</dbReference>
<dbReference type="GO" id="GO:0030117">
    <property type="term" value="C:membrane coat"/>
    <property type="evidence" value="ECO:0007669"/>
    <property type="project" value="InterPro"/>
</dbReference>
<comment type="subcellular location">
    <subcellularLocation>
        <location evidence="1">Endomembrane system</location>
    </subcellularLocation>
</comment>